<gene>
    <name evidence="1" type="ORF">HUJ06_007909</name>
</gene>
<dbReference type="EMBL" id="DUZY01000004">
    <property type="protein sequence ID" value="DAD37268.1"/>
    <property type="molecule type" value="Genomic_DNA"/>
</dbReference>
<evidence type="ECO:0000313" key="2">
    <source>
        <dbReference type="Proteomes" id="UP000607653"/>
    </source>
</evidence>
<comment type="caution">
    <text evidence="1">The sequence shown here is derived from an EMBL/GenBank/DDBJ whole genome shotgun (WGS) entry which is preliminary data.</text>
</comment>
<protein>
    <submittedName>
        <fullName evidence="1">Uncharacterized protein</fullName>
    </submittedName>
</protein>
<organism evidence="1 2">
    <name type="scientific">Nelumbo nucifera</name>
    <name type="common">Sacred lotus</name>
    <dbReference type="NCBI Taxonomy" id="4432"/>
    <lineage>
        <taxon>Eukaryota</taxon>
        <taxon>Viridiplantae</taxon>
        <taxon>Streptophyta</taxon>
        <taxon>Embryophyta</taxon>
        <taxon>Tracheophyta</taxon>
        <taxon>Spermatophyta</taxon>
        <taxon>Magnoliopsida</taxon>
        <taxon>Proteales</taxon>
        <taxon>Nelumbonaceae</taxon>
        <taxon>Nelumbo</taxon>
    </lineage>
</organism>
<dbReference type="Proteomes" id="UP000607653">
    <property type="component" value="Unassembled WGS sequence"/>
</dbReference>
<evidence type="ECO:0000313" key="1">
    <source>
        <dbReference type="EMBL" id="DAD37268.1"/>
    </source>
</evidence>
<proteinExistence type="predicted"/>
<reference evidence="1 2" key="1">
    <citation type="journal article" date="2020" name="Mol. Biol. Evol.">
        <title>Distinct Expression and Methylation Patterns for Genes with Different Fates following a Single Whole-Genome Duplication in Flowering Plants.</title>
        <authorList>
            <person name="Shi T."/>
            <person name="Rahmani R.S."/>
            <person name="Gugger P.F."/>
            <person name="Wang M."/>
            <person name="Li H."/>
            <person name="Zhang Y."/>
            <person name="Li Z."/>
            <person name="Wang Q."/>
            <person name="Van de Peer Y."/>
            <person name="Marchal K."/>
            <person name="Chen J."/>
        </authorList>
    </citation>
    <scope>NUCLEOTIDE SEQUENCE [LARGE SCALE GENOMIC DNA]</scope>
    <source>
        <tissue evidence="1">Leaf</tissue>
    </source>
</reference>
<name>A0A822Z6U4_NELNU</name>
<sequence length="63" mass="7061">MFQSLPTCSGMTSLVFLPLKDRWALSHGTNLGDRASHLTINLHLNTDQQAKKKKVLPSSFLCY</sequence>
<keyword evidence="2" id="KW-1185">Reference proteome</keyword>
<accession>A0A822Z6U4</accession>
<dbReference type="AlphaFoldDB" id="A0A822Z6U4"/>